<sequence>MGATFYLTRSGNDSLTVNRATAAYEDAAYGDYVQMMHDHANDIGDADLRAKAVALADLDATIVELWSNTVAGPPGAWSGGESDVSE</sequence>
<evidence type="ECO:0000313" key="2">
    <source>
        <dbReference type="Proteomes" id="UP000069654"/>
    </source>
</evidence>
<dbReference type="EMBL" id="BCTB01000003">
    <property type="protein sequence ID" value="GAT13532.1"/>
    <property type="molecule type" value="Genomic_DNA"/>
</dbReference>
<dbReference type="STRING" id="1797.RMCT_0503"/>
<proteinExistence type="predicted"/>
<organism evidence="1 2">
    <name type="scientific">Mycolicibacterium thermoresistibile</name>
    <name type="common">Mycobacterium thermoresistibile</name>
    <dbReference type="NCBI Taxonomy" id="1797"/>
    <lineage>
        <taxon>Bacteria</taxon>
        <taxon>Bacillati</taxon>
        <taxon>Actinomycetota</taxon>
        <taxon>Actinomycetes</taxon>
        <taxon>Mycobacteriales</taxon>
        <taxon>Mycobacteriaceae</taxon>
        <taxon>Mycolicibacterium</taxon>
    </lineage>
</organism>
<dbReference type="RefSeq" id="WP_003925907.1">
    <property type="nucleotide sequence ID" value="NZ_BCTB01000003.1"/>
</dbReference>
<protein>
    <submittedName>
        <fullName evidence="1">Uncharacterized protein</fullName>
    </submittedName>
</protein>
<reference evidence="2" key="2">
    <citation type="submission" date="2016-02" db="EMBL/GenBank/DDBJ databases">
        <title>Draft genome sequence of five rapidly growing Mycobacterium species.</title>
        <authorList>
            <person name="Katahira K."/>
            <person name="Gotou Y."/>
            <person name="Iida K."/>
            <person name="Ogura Y."/>
            <person name="Hayashi T."/>
        </authorList>
    </citation>
    <scope>NUCLEOTIDE SEQUENCE [LARGE SCALE GENOMIC DNA]</scope>
    <source>
        <strain evidence="2">JCM6362</strain>
    </source>
</reference>
<dbReference type="AlphaFoldDB" id="A0A100XBH4"/>
<gene>
    <name evidence="1" type="ORF">RMCT_0503</name>
</gene>
<evidence type="ECO:0000313" key="1">
    <source>
        <dbReference type="EMBL" id="GAT13532.1"/>
    </source>
</evidence>
<dbReference type="Proteomes" id="UP000069654">
    <property type="component" value="Unassembled WGS sequence"/>
</dbReference>
<name>A0A100XBH4_MYCTH</name>
<accession>A0A100XBH4</accession>
<reference evidence="1 2" key="1">
    <citation type="journal article" date="2016" name="Genome Announc.">
        <title>Draft Genome Sequences of Five Rapidly Growing Mycobacterium Species, M. thermoresistibile, M. fortuitum subsp. acetamidolyticum, M. canariasense, M. brisbanense, and M. novocastrense.</title>
        <authorList>
            <person name="Katahira K."/>
            <person name="Ogura Y."/>
            <person name="Gotoh Y."/>
            <person name="Hayashi T."/>
        </authorList>
    </citation>
    <scope>NUCLEOTIDE SEQUENCE [LARGE SCALE GENOMIC DNA]</scope>
    <source>
        <strain evidence="1 2">JCM6362</strain>
    </source>
</reference>
<comment type="caution">
    <text evidence="1">The sequence shown here is derived from an EMBL/GenBank/DDBJ whole genome shotgun (WGS) entry which is preliminary data.</text>
</comment>